<dbReference type="AlphaFoldDB" id="V2WYH1"/>
<evidence type="ECO:0000313" key="3">
    <source>
        <dbReference type="Proteomes" id="UP000017559"/>
    </source>
</evidence>
<feature type="region of interest" description="Disordered" evidence="1">
    <location>
        <begin position="247"/>
        <end position="269"/>
    </location>
</feature>
<feature type="region of interest" description="Disordered" evidence="1">
    <location>
        <begin position="320"/>
        <end position="377"/>
    </location>
</feature>
<feature type="compositionally biased region" description="Low complexity" evidence="1">
    <location>
        <begin position="256"/>
        <end position="269"/>
    </location>
</feature>
<accession>V2WYH1</accession>
<feature type="region of interest" description="Disordered" evidence="1">
    <location>
        <begin position="719"/>
        <end position="791"/>
    </location>
</feature>
<feature type="compositionally biased region" description="Basic and acidic residues" evidence="1">
    <location>
        <begin position="358"/>
        <end position="369"/>
    </location>
</feature>
<feature type="region of interest" description="Disordered" evidence="1">
    <location>
        <begin position="603"/>
        <end position="669"/>
    </location>
</feature>
<feature type="compositionally biased region" description="Basic and acidic residues" evidence="1">
    <location>
        <begin position="730"/>
        <end position="740"/>
    </location>
</feature>
<feature type="compositionally biased region" description="Polar residues" evidence="1">
    <location>
        <begin position="603"/>
        <end position="614"/>
    </location>
</feature>
<feature type="compositionally biased region" description="Polar residues" evidence="1">
    <location>
        <begin position="647"/>
        <end position="659"/>
    </location>
</feature>
<feature type="region of interest" description="Disordered" evidence="1">
    <location>
        <begin position="1"/>
        <end position="30"/>
    </location>
</feature>
<feature type="region of interest" description="Disordered" evidence="1">
    <location>
        <begin position="481"/>
        <end position="523"/>
    </location>
</feature>
<feature type="compositionally biased region" description="Low complexity" evidence="1">
    <location>
        <begin position="440"/>
        <end position="453"/>
    </location>
</feature>
<organism evidence="2 3">
    <name type="scientific">Moniliophthora roreri (strain MCA 2997)</name>
    <name type="common">Cocoa frosty pod rot fungus</name>
    <name type="synonym">Crinipellis roreri</name>
    <dbReference type="NCBI Taxonomy" id="1381753"/>
    <lineage>
        <taxon>Eukaryota</taxon>
        <taxon>Fungi</taxon>
        <taxon>Dikarya</taxon>
        <taxon>Basidiomycota</taxon>
        <taxon>Agaricomycotina</taxon>
        <taxon>Agaricomycetes</taxon>
        <taxon>Agaricomycetidae</taxon>
        <taxon>Agaricales</taxon>
        <taxon>Marasmiineae</taxon>
        <taxon>Marasmiaceae</taxon>
        <taxon>Moniliophthora</taxon>
    </lineage>
</organism>
<protein>
    <submittedName>
        <fullName evidence="2">Uncharacterized protein</fullName>
    </submittedName>
</protein>
<proteinExistence type="predicted"/>
<keyword evidence="3" id="KW-1185">Reference proteome</keyword>
<name>V2WYH1_MONRO</name>
<feature type="region of interest" description="Disordered" evidence="1">
    <location>
        <begin position="73"/>
        <end position="110"/>
    </location>
</feature>
<feature type="compositionally biased region" description="Basic and acidic residues" evidence="1">
    <location>
        <begin position="747"/>
        <end position="756"/>
    </location>
</feature>
<gene>
    <name evidence="2" type="ORF">Moror_11398</name>
</gene>
<evidence type="ECO:0000256" key="1">
    <source>
        <dbReference type="SAM" id="MobiDB-lite"/>
    </source>
</evidence>
<feature type="region of interest" description="Disordered" evidence="1">
    <location>
        <begin position="393"/>
        <end position="455"/>
    </location>
</feature>
<reference evidence="2 3" key="1">
    <citation type="journal article" date="2014" name="BMC Genomics">
        <title>Genome and secretome analysis of the hemibiotrophic fungal pathogen, Moniliophthora roreri, which causes frosty pod rot disease of cacao: mechanisms of the biotrophic and necrotrophic phases.</title>
        <authorList>
            <person name="Meinhardt L.W."/>
            <person name="Costa G.G.L."/>
            <person name="Thomazella D.P.T."/>
            <person name="Teixeira P.J.P.L."/>
            <person name="Carazzolle M.F."/>
            <person name="Schuster S.C."/>
            <person name="Carlson J.E."/>
            <person name="Guiltinan M.J."/>
            <person name="Mieczkowski P."/>
            <person name="Farmer A."/>
            <person name="Ramaraj T."/>
            <person name="Crozier J."/>
            <person name="Davis R.E."/>
            <person name="Shao J."/>
            <person name="Melnick R.L."/>
            <person name="Pereira G.A.G."/>
            <person name="Bailey B.A."/>
        </authorList>
    </citation>
    <scope>NUCLEOTIDE SEQUENCE [LARGE SCALE GENOMIC DNA]</scope>
    <source>
        <strain evidence="2 3">MCA 2997</strain>
    </source>
</reference>
<dbReference type="HOGENOM" id="CLU_354911_0_0_1"/>
<feature type="compositionally biased region" description="Polar residues" evidence="1">
    <location>
        <begin position="417"/>
        <end position="431"/>
    </location>
</feature>
<comment type="caution">
    <text evidence="2">The sequence shown here is derived from an EMBL/GenBank/DDBJ whole genome shotgun (WGS) entry which is preliminary data.</text>
</comment>
<dbReference type="Proteomes" id="UP000017559">
    <property type="component" value="Unassembled WGS sequence"/>
</dbReference>
<dbReference type="EMBL" id="AWSO01001112">
    <property type="protein sequence ID" value="ESK85215.1"/>
    <property type="molecule type" value="Genomic_DNA"/>
</dbReference>
<feature type="compositionally biased region" description="Low complexity" evidence="1">
    <location>
        <begin position="774"/>
        <end position="791"/>
    </location>
</feature>
<sequence>MPARSRVFSELLAEDESENGSPLSNFGLRPQGLPSSILHNPILGANDGLDLPRVKRRKKNGMNARFDRMVAAMNITHSPSSSSSKSRNRSRTRTGSSSASGSVLSYGPPDTPVDPYYDGLKAGALGEGFSVIKMKSNPSFLDNEGYGSAREANESDSQLPEWLSDTFSTLSKNHPLRMLIPKSYTPPQFPEEESENLFAYITDSNSPRTTQSRDRDRALSRLVNSEKPDLSSPINFQAPYLSVNNSGEMPFSKPGPASSVVPSPIDPSSTPHMLLPSIPIAAYHTPALLHPLSHPQTSPAIFDPHHLKPNALHHDSALSLVSRSSSPTAKRMRSATQPEMASDIFVSGNRKTLPSPESDSRYTHSDRDSVSVATSHHTAGGSDFHFIPALPLPPFSQPSSPQPICPSSCFSPPPISDSLQPSSFSDVSAFSTPGPGYYTSRPSDSAPDSSSSDQVVEDNFDMNVDVDELGFQWTAFNRKEVNSEAGREPPQSKPALNKPCLRPRPDIFGAKRTYPKPKYSDSPVTDVELNVSTQEHSFAIESPSSSDVPKLDVVLCTGHHQDHDCEDDHFHDENSVGFYTALDGRHEPSDLHDIHYPDKLQEEAQQPENSNLHRSQQDDEFTPRQTDSQDLPSRLDTACPFAYSVPPLSSSADASQPQQIGMERSAEKPIQGEAKLIEVEYAHNTEFGHPSDFSIVQDPRTPTRPPTIFAPAPGIYVSPLRGSSSVDEPEQVKDRDDREGFSMIKSRLLDALDRVSGKGGSRSQYAKEAEESSESSQLSTSTDSIESWGDG</sequence>
<feature type="compositionally biased region" description="Low complexity" evidence="1">
    <location>
        <begin position="93"/>
        <end position="107"/>
    </location>
</feature>
<evidence type="ECO:0000313" key="2">
    <source>
        <dbReference type="EMBL" id="ESK85215.1"/>
    </source>
</evidence>
<dbReference type="OrthoDB" id="3033167at2759"/>
<feature type="compositionally biased region" description="Low complexity" evidence="1">
    <location>
        <begin position="76"/>
        <end position="85"/>
    </location>
</feature>
<feature type="compositionally biased region" description="Pro residues" evidence="1">
    <location>
        <begin position="393"/>
        <end position="404"/>
    </location>
</feature>
<dbReference type="KEGG" id="mrr:Moror_11398"/>